<dbReference type="Pfam" id="PF01697">
    <property type="entry name" value="Glyco_transf_92"/>
    <property type="match status" value="1"/>
</dbReference>
<dbReference type="PANTHER" id="PTHR21461">
    <property type="entry name" value="GLYCOSYLTRANSFERASE FAMILY 92 PROTEIN"/>
    <property type="match status" value="1"/>
</dbReference>
<evidence type="ECO:0000256" key="1">
    <source>
        <dbReference type="ARBA" id="ARBA00004167"/>
    </source>
</evidence>
<dbReference type="PANTHER" id="PTHR21461:SF69">
    <property type="entry name" value="GLYCOSYLTRANSFERASE FAMILY 92 PROTEIN"/>
    <property type="match status" value="1"/>
</dbReference>
<evidence type="ECO:0000256" key="2">
    <source>
        <dbReference type="ARBA" id="ARBA00022676"/>
    </source>
</evidence>
<protein>
    <recommendedName>
        <fullName evidence="9">Glycosyl transferase family 2</fullName>
    </recommendedName>
</protein>
<evidence type="ECO:0000313" key="8">
    <source>
        <dbReference type="Proteomes" id="UP000494245"/>
    </source>
</evidence>
<proteinExistence type="predicted"/>
<dbReference type="InterPro" id="IPR029044">
    <property type="entry name" value="Nucleotide-diphossugar_trans"/>
</dbReference>
<evidence type="ECO:0000313" key="7">
    <source>
        <dbReference type="EMBL" id="GFK93350.1"/>
    </source>
</evidence>
<name>A0A6V8LQT5_9BACT</name>
<comment type="caution">
    <text evidence="7">The sequence shown here is derived from an EMBL/GenBank/DDBJ whole genome shotgun (WGS) entry which is preliminary data.</text>
</comment>
<dbReference type="Gene3D" id="1.25.40.10">
    <property type="entry name" value="Tetratricopeptide repeat domain"/>
    <property type="match status" value="1"/>
</dbReference>
<dbReference type="SUPFAM" id="SSF53448">
    <property type="entry name" value="Nucleotide-diphospho-sugar transferases"/>
    <property type="match status" value="1"/>
</dbReference>
<dbReference type="InterPro" id="IPR008166">
    <property type="entry name" value="Glyco_transf_92"/>
</dbReference>
<organism evidence="7 8">
    <name type="scientific">Fundidesulfovibrio magnetotacticus</name>
    <dbReference type="NCBI Taxonomy" id="2730080"/>
    <lineage>
        <taxon>Bacteria</taxon>
        <taxon>Pseudomonadati</taxon>
        <taxon>Thermodesulfobacteriota</taxon>
        <taxon>Desulfovibrionia</taxon>
        <taxon>Desulfovibrionales</taxon>
        <taxon>Desulfovibrionaceae</taxon>
        <taxon>Fundidesulfovibrio</taxon>
    </lineage>
</organism>
<reference evidence="7 8" key="1">
    <citation type="submission" date="2020-04" db="EMBL/GenBank/DDBJ databases">
        <authorList>
            <consortium name="Desulfovibrio sp. FSS-1 genome sequencing consortium"/>
            <person name="Shimoshige H."/>
            <person name="Kobayashi H."/>
            <person name="Maekawa T."/>
        </authorList>
    </citation>
    <scope>NUCLEOTIDE SEQUENCE [LARGE SCALE GENOMIC DNA]</scope>
    <source>
        <strain evidence="7 8">SIID29052-01</strain>
    </source>
</reference>
<dbReference type="EMBL" id="BLTE01000004">
    <property type="protein sequence ID" value="GFK93350.1"/>
    <property type="molecule type" value="Genomic_DNA"/>
</dbReference>
<keyword evidence="3" id="KW-0808">Transferase</keyword>
<keyword evidence="5" id="KW-1133">Transmembrane helix</keyword>
<reference evidence="7 8" key="2">
    <citation type="submission" date="2020-05" db="EMBL/GenBank/DDBJ databases">
        <title>Draft genome sequence of Desulfovibrio sp. strainFSS-1.</title>
        <authorList>
            <person name="Shimoshige H."/>
            <person name="Kobayashi H."/>
            <person name="Maekawa T."/>
        </authorList>
    </citation>
    <scope>NUCLEOTIDE SEQUENCE [LARGE SCALE GENOMIC DNA]</scope>
    <source>
        <strain evidence="7 8">SIID29052-01</strain>
    </source>
</reference>
<dbReference type="SUPFAM" id="SSF48452">
    <property type="entry name" value="TPR-like"/>
    <property type="match status" value="1"/>
</dbReference>
<sequence>MRYAEICAIAKDEEHTLADWVDYHLCVGFERVTVFDNNSAVPVERLLRGHVEHGLVRVIPFPAAKNQQLSAYFSYLKQFAGQARWTAFLDVDEYLVPKRVDDVRDLLQDYEDRAGLAAHWVMFGSDGHLSRPRESVPSAYRRALHRSETVKSIVDTSQVTHPRSPHHFGYAPGRCCVNEHGIPVDGPFSYHTAEILQVNHYYFQSQQDFCAKMERGFATPVEGREGYSLEEFFRQARQEGTPDDAIQRPARALERLRGKPLEVLAHLTLADASTTLDTWLERVTRLVAASRAGEALKACRKARRYRSDPALSQAEARLHALLGDERQALATLRAAFLEFGGDPAARADLYRGLAACFKALGKTEQAASIERELGR</sequence>
<keyword evidence="6" id="KW-0472">Membrane</keyword>
<dbReference type="GO" id="GO:0005737">
    <property type="term" value="C:cytoplasm"/>
    <property type="evidence" value="ECO:0007669"/>
    <property type="project" value="TreeGrafter"/>
</dbReference>
<dbReference type="GO" id="GO:0016757">
    <property type="term" value="F:glycosyltransferase activity"/>
    <property type="evidence" value="ECO:0007669"/>
    <property type="project" value="UniProtKB-KW"/>
</dbReference>
<evidence type="ECO:0000256" key="5">
    <source>
        <dbReference type="ARBA" id="ARBA00022989"/>
    </source>
</evidence>
<evidence type="ECO:0000256" key="6">
    <source>
        <dbReference type="ARBA" id="ARBA00023136"/>
    </source>
</evidence>
<gene>
    <name evidence="7" type="ORF">NNJEOMEG_01182</name>
</gene>
<evidence type="ECO:0000256" key="4">
    <source>
        <dbReference type="ARBA" id="ARBA00022692"/>
    </source>
</evidence>
<accession>A0A6V8LQT5</accession>
<keyword evidence="4" id="KW-0812">Transmembrane</keyword>
<dbReference type="InterPro" id="IPR011990">
    <property type="entry name" value="TPR-like_helical_dom_sf"/>
</dbReference>
<evidence type="ECO:0008006" key="9">
    <source>
        <dbReference type="Google" id="ProtNLM"/>
    </source>
</evidence>
<dbReference type="GO" id="GO:0016020">
    <property type="term" value="C:membrane"/>
    <property type="evidence" value="ECO:0007669"/>
    <property type="project" value="UniProtKB-SubCell"/>
</dbReference>
<dbReference type="Proteomes" id="UP000494245">
    <property type="component" value="Unassembled WGS sequence"/>
</dbReference>
<dbReference type="AlphaFoldDB" id="A0A6V8LQT5"/>
<keyword evidence="2" id="KW-0328">Glycosyltransferase</keyword>
<evidence type="ECO:0000256" key="3">
    <source>
        <dbReference type="ARBA" id="ARBA00022679"/>
    </source>
</evidence>
<keyword evidence="8" id="KW-1185">Reference proteome</keyword>
<comment type="subcellular location">
    <subcellularLocation>
        <location evidence="1">Membrane</location>
        <topology evidence="1">Single-pass membrane protein</topology>
    </subcellularLocation>
</comment>
<dbReference type="RefSeq" id="WP_173082295.1">
    <property type="nucleotide sequence ID" value="NZ_BLTE01000004.1"/>
</dbReference>